<comment type="cofactor">
    <cofactor evidence="1">
        <name>Mg(2+)</name>
        <dbReference type="ChEBI" id="CHEBI:18420"/>
    </cofactor>
</comment>
<dbReference type="Gene3D" id="1.10.150.240">
    <property type="entry name" value="Putative phosphatase, domain 2"/>
    <property type="match status" value="1"/>
</dbReference>
<dbReference type="InterPro" id="IPR023214">
    <property type="entry name" value="HAD_sf"/>
</dbReference>
<evidence type="ECO:0000313" key="6">
    <source>
        <dbReference type="Proteomes" id="UP000199598"/>
    </source>
</evidence>
<dbReference type="Pfam" id="PF00702">
    <property type="entry name" value="Hydrolase"/>
    <property type="match status" value="1"/>
</dbReference>
<proteinExistence type="inferred from homology"/>
<dbReference type="EMBL" id="FOSK01000004">
    <property type="protein sequence ID" value="SFK31069.1"/>
    <property type="molecule type" value="Genomic_DNA"/>
</dbReference>
<dbReference type="InterPro" id="IPR006439">
    <property type="entry name" value="HAD-SF_hydro_IA"/>
</dbReference>
<sequence>MPFLSVPPKLVIFDCDGVLVDSEPLYIRVLHKLLLSYGGTLTFQECWEMFVGKTSREVEAYLKEQGLTAPDHWNKDFHEQSNALLEKEVQPVNGIQQVIKQLANAGIPICVGSNGHPFTVRMSLEITGLLPWFGDNVFTATDVGIPKPAPDLFLHGAKMAGISPEHCVVIEDSATGMKAAASAGMRCFVYSPENIPTPTNLFGAHPFQSMTALPELLGLVPAERPYHSSIHRFQKMLASSTKARTCGSWKSRST</sequence>
<dbReference type="PANTHER" id="PTHR46193">
    <property type="entry name" value="6-PHOSPHOGLUCONATE PHOSPHATASE"/>
    <property type="match status" value="1"/>
</dbReference>
<keyword evidence="4" id="KW-0460">Magnesium</keyword>
<dbReference type="SUPFAM" id="SSF56784">
    <property type="entry name" value="HAD-like"/>
    <property type="match status" value="1"/>
</dbReference>
<dbReference type="SFLD" id="SFLDS00003">
    <property type="entry name" value="Haloacid_Dehalogenase"/>
    <property type="match status" value="1"/>
</dbReference>
<evidence type="ECO:0000256" key="4">
    <source>
        <dbReference type="ARBA" id="ARBA00022842"/>
    </source>
</evidence>
<dbReference type="PRINTS" id="PR00413">
    <property type="entry name" value="HADHALOGNASE"/>
</dbReference>
<dbReference type="PANTHER" id="PTHR46193:SF10">
    <property type="entry name" value="6-PHOSPHOGLUCONATE PHOSPHATASE"/>
    <property type="match status" value="1"/>
</dbReference>
<accession>A0A1I3YI99</accession>
<protein>
    <submittedName>
        <fullName evidence="5">Haloacid dehalogenase superfamily, subfamily IA, variant 3 with third motif having DD or ED</fullName>
    </submittedName>
</protein>
<evidence type="ECO:0000256" key="3">
    <source>
        <dbReference type="ARBA" id="ARBA00022723"/>
    </source>
</evidence>
<dbReference type="NCBIfam" id="TIGR01509">
    <property type="entry name" value="HAD-SF-IA-v3"/>
    <property type="match status" value="1"/>
</dbReference>
<gene>
    <name evidence="5" type="ORF">SAMN04488518_10415</name>
</gene>
<dbReference type="CDD" id="cd07526">
    <property type="entry name" value="HAD_BPGM_like"/>
    <property type="match status" value="1"/>
</dbReference>
<evidence type="ECO:0000256" key="1">
    <source>
        <dbReference type="ARBA" id="ARBA00001946"/>
    </source>
</evidence>
<evidence type="ECO:0000256" key="2">
    <source>
        <dbReference type="ARBA" id="ARBA00006171"/>
    </source>
</evidence>
<dbReference type="RefSeq" id="WP_208860216.1">
    <property type="nucleotide sequence ID" value="NZ_FOSK01000004.1"/>
</dbReference>
<dbReference type="SFLD" id="SFLDG01129">
    <property type="entry name" value="C1.5:_HAD__Beta-PGM__Phosphata"/>
    <property type="match status" value="1"/>
</dbReference>
<reference evidence="5 6" key="1">
    <citation type="submission" date="2016-10" db="EMBL/GenBank/DDBJ databases">
        <authorList>
            <person name="Varghese N."/>
            <person name="Submissions S."/>
        </authorList>
    </citation>
    <scope>NUCLEOTIDE SEQUENCE [LARGE SCALE GENOMIC DNA]</scope>
    <source>
        <strain evidence="5 6">DSM 16392</strain>
    </source>
</reference>
<comment type="caution">
    <text evidence="5">The sequence shown here is derived from an EMBL/GenBank/DDBJ whole genome shotgun (WGS) entry which is preliminary data.</text>
</comment>
<name>A0A1I3YI99_9HYPH</name>
<keyword evidence="6" id="KW-1185">Reference proteome</keyword>
<keyword evidence="3" id="KW-0479">Metal-binding</keyword>
<organism evidence="5 6">
    <name type="scientific">Pseudovibrio ascidiaceicola</name>
    <dbReference type="NCBI Taxonomy" id="285279"/>
    <lineage>
        <taxon>Bacteria</taxon>
        <taxon>Pseudomonadati</taxon>
        <taxon>Pseudomonadota</taxon>
        <taxon>Alphaproteobacteria</taxon>
        <taxon>Hyphomicrobiales</taxon>
        <taxon>Stappiaceae</taxon>
        <taxon>Pseudovibrio</taxon>
    </lineage>
</organism>
<dbReference type="Proteomes" id="UP000199598">
    <property type="component" value="Unassembled WGS sequence"/>
</dbReference>
<dbReference type="InterPro" id="IPR036412">
    <property type="entry name" value="HAD-like_sf"/>
</dbReference>
<dbReference type="InterPro" id="IPR023198">
    <property type="entry name" value="PGP-like_dom2"/>
</dbReference>
<dbReference type="InterPro" id="IPR051600">
    <property type="entry name" value="Beta-PGM-like"/>
</dbReference>
<evidence type="ECO:0000313" key="5">
    <source>
        <dbReference type="EMBL" id="SFK31069.1"/>
    </source>
</evidence>
<dbReference type="Gene3D" id="3.40.50.1000">
    <property type="entry name" value="HAD superfamily/HAD-like"/>
    <property type="match status" value="1"/>
</dbReference>
<comment type="similarity">
    <text evidence="2">Belongs to the HAD-like hydrolase superfamily. CbbY/CbbZ/Gph/YieH family.</text>
</comment>